<dbReference type="Gene3D" id="3.10.580.10">
    <property type="entry name" value="CBS-domain"/>
    <property type="match status" value="1"/>
</dbReference>
<organism evidence="12 13">
    <name type="scientific">Cyclotella cryptica</name>
    <dbReference type="NCBI Taxonomy" id="29204"/>
    <lineage>
        <taxon>Eukaryota</taxon>
        <taxon>Sar</taxon>
        <taxon>Stramenopiles</taxon>
        <taxon>Ochrophyta</taxon>
        <taxon>Bacillariophyta</taxon>
        <taxon>Coscinodiscophyceae</taxon>
        <taxon>Thalassiosirophycidae</taxon>
        <taxon>Stephanodiscales</taxon>
        <taxon>Stephanodiscaceae</taxon>
        <taxon>Cyclotella</taxon>
    </lineage>
</organism>
<evidence type="ECO:0000259" key="10">
    <source>
        <dbReference type="PROSITE" id="PS51371"/>
    </source>
</evidence>
<feature type="compositionally biased region" description="Acidic residues" evidence="8">
    <location>
        <begin position="30"/>
        <end position="39"/>
    </location>
</feature>
<keyword evidence="4 7" id="KW-1133">Transmembrane helix</keyword>
<feature type="transmembrane region" description="Helical" evidence="9">
    <location>
        <begin position="326"/>
        <end position="348"/>
    </location>
</feature>
<dbReference type="AlphaFoldDB" id="A0ABD3QIV1"/>
<dbReference type="SUPFAM" id="SSF54631">
    <property type="entry name" value="CBS-domain pair"/>
    <property type="match status" value="1"/>
</dbReference>
<dbReference type="EMBL" id="JABMIG020000039">
    <property type="protein sequence ID" value="KAL3799436.1"/>
    <property type="molecule type" value="Genomic_DNA"/>
</dbReference>
<evidence type="ECO:0000256" key="2">
    <source>
        <dbReference type="ARBA" id="ARBA00022692"/>
    </source>
</evidence>
<feature type="domain" description="CBS" evidence="10">
    <location>
        <begin position="469"/>
        <end position="536"/>
    </location>
</feature>
<dbReference type="CDD" id="cd04590">
    <property type="entry name" value="CBS_pair_CorC_HlyC_assoc"/>
    <property type="match status" value="1"/>
</dbReference>
<evidence type="ECO:0000256" key="1">
    <source>
        <dbReference type="ARBA" id="ARBA00004141"/>
    </source>
</evidence>
<sequence>MSNILGLSHQVNCHIRTFNHPALRSSTDENRDDGEEDEPPSWNDGPSCDRDGEGRSRKIYHGRRRREASMSRSLYSPLLAVFIFIVAFALLGPSSNFLCAASKDLVARPASDSLSVDSLDSIAADLHLITSSDELDESQHIQFRPRDQYCSFECCISFMNPLDLVDRNQLRGSANTRILQAATEKNASNPCPTETPEAASSGMPIPPGLQYTFIIVLLSLSAIFSGLTLGLLSLDLSGLEIVMAAEDASMARAARAIYPVRKNGNLLLCTLLLGNVAVNSLLSILMADITTGLVGFFASTFSIVIFGEIIPQAVCSRFPLQVGEKAVPIVKVFIVLLAVVAYPLAFILNKVLGREIGTTYSQSEMAKLIELHVQGGHFDHETGAAMTGALRYHGMSVKDAMTPLKNTFMLGADERLGFDTVAKIFKTGYSRIPVYEVTKSNVIGLLFVKDLIFLDPEDEIPVRNFVQIFGRGLHIVWPEDKLGNVLKLLKQGRSHMALVRDVNHGDGTLDPFYEIKGIITLEDIIEIILGDEIVDETDELVEVNDPESLPQRSGHMGEFISGVLENADNESNTDETKGRVSRWKMSSSQGIDWESRLRLLDERLVDEHLSPDEVRAVAAHLKTNYPKAVELISDKQLKGLLASVPVTEIRPAQTCASDECDDDACNWIPTDPAEFLYERGVPADFCTLVLTGKLTVMSGADKFRSDVSNWGVLGTRALTDPSYVPDFSAWVVPTPHGTSGCRCIKLDRGSFFHAVDNTALEKTGRAVIDMNTSSHLSSHEQSQNGDPKPYNGSPPSPGRTTVVNNIKPSSDLAEPEIPPDSVDPAHPPYVIPEDQKIIHKRRSKLLHAFIHSKKQESSDE</sequence>
<evidence type="ECO:0000256" key="7">
    <source>
        <dbReference type="PROSITE-ProRule" id="PRU01193"/>
    </source>
</evidence>
<feature type="compositionally biased region" description="Polar residues" evidence="8">
    <location>
        <begin position="773"/>
        <end position="785"/>
    </location>
</feature>
<dbReference type="PROSITE" id="PS51846">
    <property type="entry name" value="CNNM"/>
    <property type="match status" value="1"/>
</dbReference>
<dbReference type="FunFam" id="3.10.580.10:FF:000006">
    <property type="entry name" value="DUF21 and CBS domain protein"/>
    <property type="match status" value="1"/>
</dbReference>
<dbReference type="GO" id="GO:0010960">
    <property type="term" value="P:magnesium ion homeostasis"/>
    <property type="evidence" value="ECO:0007669"/>
    <property type="project" value="UniProtKB-ARBA"/>
</dbReference>
<comment type="subcellular location">
    <subcellularLocation>
        <location evidence="1">Membrane</location>
        <topology evidence="1">Multi-pass membrane protein</topology>
    </subcellularLocation>
</comment>
<evidence type="ECO:0000256" key="5">
    <source>
        <dbReference type="ARBA" id="ARBA00023136"/>
    </source>
</evidence>
<protein>
    <recommendedName>
        <fullName evidence="14">CNNM transmembrane domain-containing protein</fullName>
    </recommendedName>
</protein>
<keyword evidence="13" id="KW-1185">Reference proteome</keyword>
<feature type="region of interest" description="Disordered" evidence="8">
    <location>
        <begin position="23"/>
        <end position="62"/>
    </location>
</feature>
<evidence type="ECO:0000256" key="6">
    <source>
        <dbReference type="PROSITE-ProRule" id="PRU00703"/>
    </source>
</evidence>
<evidence type="ECO:0000256" key="8">
    <source>
        <dbReference type="SAM" id="MobiDB-lite"/>
    </source>
</evidence>
<gene>
    <name evidence="12" type="ORF">HJC23_013891</name>
</gene>
<evidence type="ECO:0000256" key="9">
    <source>
        <dbReference type="SAM" id="Phobius"/>
    </source>
</evidence>
<name>A0ABD3QIV1_9STRA</name>
<proteinExistence type="predicted"/>
<accession>A0ABD3QIV1</accession>
<reference evidence="12 13" key="1">
    <citation type="journal article" date="2020" name="G3 (Bethesda)">
        <title>Improved Reference Genome for Cyclotella cryptica CCMP332, a Model for Cell Wall Morphogenesis, Salinity Adaptation, and Lipid Production in Diatoms (Bacillariophyta).</title>
        <authorList>
            <person name="Roberts W.R."/>
            <person name="Downey K.M."/>
            <person name="Ruck E.C."/>
            <person name="Traller J.C."/>
            <person name="Alverson A.J."/>
        </authorList>
    </citation>
    <scope>NUCLEOTIDE SEQUENCE [LARGE SCALE GENOMIC DNA]</scope>
    <source>
        <strain evidence="12 13">CCMP332</strain>
    </source>
</reference>
<dbReference type="InterPro" id="IPR000644">
    <property type="entry name" value="CBS_dom"/>
</dbReference>
<evidence type="ECO:0000256" key="3">
    <source>
        <dbReference type="ARBA" id="ARBA00022737"/>
    </source>
</evidence>
<dbReference type="PANTHER" id="PTHR12064">
    <property type="entry name" value="METAL TRANSPORTER CNNM"/>
    <property type="match status" value="1"/>
</dbReference>
<feature type="compositionally biased region" description="Polar residues" evidence="8">
    <location>
        <begin position="798"/>
        <end position="808"/>
    </location>
</feature>
<dbReference type="GO" id="GO:0016020">
    <property type="term" value="C:membrane"/>
    <property type="evidence" value="ECO:0007669"/>
    <property type="project" value="UniProtKB-SubCell"/>
</dbReference>
<feature type="compositionally biased region" description="Basic and acidic residues" evidence="8">
    <location>
        <begin position="47"/>
        <end position="56"/>
    </location>
</feature>
<feature type="transmembrane region" description="Helical" evidence="9">
    <location>
        <begin position="265"/>
        <end position="287"/>
    </location>
</feature>
<feature type="transmembrane region" description="Helical" evidence="9">
    <location>
        <begin position="211"/>
        <end position="234"/>
    </location>
</feature>
<feature type="transmembrane region" description="Helical" evidence="9">
    <location>
        <begin position="73"/>
        <end position="92"/>
    </location>
</feature>
<evidence type="ECO:0000259" key="11">
    <source>
        <dbReference type="PROSITE" id="PS51846"/>
    </source>
</evidence>
<dbReference type="InterPro" id="IPR002550">
    <property type="entry name" value="CNNM"/>
</dbReference>
<comment type="caution">
    <text evidence="12">The sequence shown here is derived from an EMBL/GenBank/DDBJ whole genome shotgun (WGS) entry which is preliminary data.</text>
</comment>
<dbReference type="Proteomes" id="UP001516023">
    <property type="component" value="Unassembled WGS sequence"/>
</dbReference>
<dbReference type="Pfam" id="PF01595">
    <property type="entry name" value="CNNM"/>
    <property type="match status" value="1"/>
</dbReference>
<evidence type="ECO:0000313" key="12">
    <source>
        <dbReference type="EMBL" id="KAL3799436.1"/>
    </source>
</evidence>
<keyword evidence="5 7" id="KW-0472">Membrane</keyword>
<dbReference type="PROSITE" id="PS51371">
    <property type="entry name" value="CBS"/>
    <property type="match status" value="1"/>
</dbReference>
<evidence type="ECO:0000256" key="4">
    <source>
        <dbReference type="ARBA" id="ARBA00022989"/>
    </source>
</evidence>
<keyword evidence="2 7" id="KW-0812">Transmembrane</keyword>
<evidence type="ECO:0008006" key="14">
    <source>
        <dbReference type="Google" id="ProtNLM"/>
    </source>
</evidence>
<keyword evidence="3" id="KW-0677">Repeat</keyword>
<evidence type="ECO:0000313" key="13">
    <source>
        <dbReference type="Proteomes" id="UP001516023"/>
    </source>
</evidence>
<dbReference type="InterPro" id="IPR046342">
    <property type="entry name" value="CBS_dom_sf"/>
</dbReference>
<dbReference type="InterPro" id="IPR045095">
    <property type="entry name" value="ACDP"/>
</dbReference>
<dbReference type="Pfam" id="PF25562">
    <property type="entry name" value="CNBH_CNNM2_C"/>
    <property type="match status" value="1"/>
</dbReference>
<dbReference type="InterPro" id="IPR044751">
    <property type="entry name" value="Ion_transp-like_CBS"/>
</dbReference>
<keyword evidence="6" id="KW-0129">CBS domain</keyword>
<feature type="transmembrane region" description="Helical" evidence="9">
    <location>
        <begin position="293"/>
        <end position="314"/>
    </location>
</feature>
<dbReference type="PANTHER" id="PTHR12064:SF94">
    <property type="entry name" value="UNEXTENDED PROTEIN"/>
    <property type="match status" value="1"/>
</dbReference>
<feature type="domain" description="CNNM transmembrane" evidence="11">
    <location>
        <begin position="203"/>
        <end position="382"/>
    </location>
</feature>
<feature type="region of interest" description="Disordered" evidence="8">
    <location>
        <begin position="773"/>
        <end position="830"/>
    </location>
</feature>